<dbReference type="RefSeq" id="WP_183119583.1">
    <property type="nucleotide sequence ID" value="NZ_JABEQF010000006.1"/>
</dbReference>
<dbReference type="Gene3D" id="2.30.40.10">
    <property type="entry name" value="Urease, subunit C, domain 1"/>
    <property type="match status" value="1"/>
</dbReference>
<protein>
    <submittedName>
        <fullName evidence="6">Amidohydrolase family protein</fullName>
    </submittedName>
</protein>
<dbReference type="Pfam" id="PF01979">
    <property type="entry name" value="Amidohydro_1"/>
    <property type="match status" value="1"/>
</dbReference>
<evidence type="ECO:0000259" key="5">
    <source>
        <dbReference type="Pfam" id="PF01979"/>
    </source>
</evidence>
<evidence type="ECO:0000313" key="7">
    <source>
        <dbReference type="Proteomes" id="UP000555756"/>
    </source>
</evidence>
<feature type="chain" id="PRO_5030773929" evidence="4">
    <location>
        <begin position="21"/>
        <end position="485"/>
    </location>
</feature>
<feature type="region of interest" description="Disordered" evidence="3">
    <location>
        <begin position="462"/>
        <end position="485"/>
    </location>
</feature>
<dbReference type="Gene3D" id="3.20.20.140">
    <property type="entry name" value="Metal-dependent hydrolases"/>
    <property type="match status" value="1"/>
</dbReference>
<dbReference type="SUPFAM" id="SSF51338">
    <property type="entry name" value="Composite domain of metallo-dependent hydrolases"/>
    <property type="match status" value="1"/>
</dbReference>
<proteinExistence type="inferred from homology"/>
<evidence type="ECO:0000256" key="4">
    <source>
        <dbReference type="SAM" id="SignalP"/>
    </source>
</evidence>
<dbReference type="SUPFAM" id="SSF51556">
    <property type="entry name" value="Metallo-dependent hydrolases"/>
    <property type="match status" value="1"/>
</dbReference>
<dbReference type="InterPro" id="IPR006680">
    <property type="entry name" value="Amidohydro-rel"/>
</dbReference>
<feature type="domain" description="Amidohydrolase-related" evidence="5">
    <location>
        <begin position="210"/>
        <end position="408"/>
    </location>
</feature>
<dbReference type="GO" id="GO:0016810">
    <property type="term" value="F:hydrolase activity, acting on carbon-nitrogen (but not peptide) bonds"/>
    <property type="evidence" value="ECO:0007669"/>
    <property type="project" value="InterPro"/>
</dbReference>
<evidence type="ECO:0000256" key="2">
    <source>
        <dbReference type="ARBA" id="ARBA00022801"/>
    </source>
</evidence>
<dbReference type="EMBL" id="JABEQF010000006">
    <property type="protein sequence ID" value="MBB2190462.1"/>
    <property type="molecule type" value="Genomic_DNA"/>
</dbReference>
<dbReference type="InterPro" id="IPR032466">
    <property type="entry name" value="Metal_Hydrolase"/>
</dbReference>
<dbReference type="PANTHER" id="PTHR43794:SF11">
    <property type="entry name" value="AMIDOHYDROLASE-RELATED DOMAIN-CONTAINING PROTEIN"/>
    <property type="match status" value="1"/>
</dbReference>
<dbReference type="InterPro" id="IPR011059">
    <property type="entry name" value="Metal-dep_hydrolase_composite"/>
</dbReference>
<comment type="similarity">
    <text evidence="1">Belongs to the metallo-dependent hydrolases superfamily. ATZ/TRZ family.</text>
</comment>
<keyword evidence="7" id="KW-1185">Reference proteome</keyword>
<comment type="caution">
    <text evidence="6">The sequence shown here is derived from an EMBL/GenBank/DDBJ whole genome shotgun (WGS) entry which is preliminary data.</text>
</comment>
<dbReference type="InterPro" id="IPR050287">
    <property type="entry name" value="MTA/SAH_deaminase"/>
</dbReference>
<dbReference type="Proteomes" id="UP000555756">
    <property type="component" value="Unassembled WGS sequence"/>
</dbReference>
<reference evidence="6 7" key="1">
    <citation type="submission" date="2020-04" db="EMBL/GenBank/DDBJ databases">
        <title>Description of novel Gluconacetobacter.</title>
        <authorList>
            <person name="Sombolestani A."/>
        </authorList>
    </citation>
    <scope>NUCLEOTIDE SEQUENCE [LARGE SCALE GENOMIC DNA]</scope>
    <source>
        <strain evidence="6 7">LMG 21311</strain>
    </source>
</reference>
<accession>A0A7W4JTB0</accession>
<feature type="signal peptide" evidence="4">
    <location>
        <begin position="1"/>
        <end position="20"/>
    </location>
</feature>
<gene>
    <name evidence="6" type="ORF">HLH34_10890</name>
</gene>
<keyword evidence="2 6" id="KW-0378">Hydrolase</keyword>
<dbReference type="PANTHER" id="PTHR43794">
    <property type="entry name" value="AMINOHYDROLASE SSNA-RELATED"/>
    <property type="match status" value="1"/>
</dbReference>
<evidence type="ECO:0000313" key="6">
    <source>
        <dbReference type="EMBL" id="MBB2190462.1"/>
    </source>
</evidence>
<dbReference type="AlphaFoldDB" id="A0A7W4JTB0"/>
<evidence type="ECO:0000256" key="3">
    <source>
        <dbReference type="SAM" id="MobiDB-lite"/>
    </source>
</evidence>
<name>A0A7W4JTB0_9PROT</name>
<keyword evidence="4" id="KW-0732">Signal</keyword>
<evidence type="ECO:0000256" key="1">
    <source>
        <dbReference type="ARBA" id="ARBA00006745"/>
    </source>
</evidence>
<organism evidence="6 7">
    <name type="scientific">Gluconacetobacter azotocaptans</name>
    <dbReference type="NCBI Taxonomy" id="142834"/>
    <lineage>
        <taxon>Bacteria</taxon>
        <taxon>Pseudomonadati</taxon>
        <taxon>Pseudomonadota</taxon>
        <taxon>Alphaproteobacteria</taxon>
        <taxon>Acetobacterales</taxon>
        <taxon>Acetobacteraceae</taxon>
        <taxon>Gluconacetobacter</taxon>
    </lineage>
</organism>
<sequence>MSGLLGLLALMAVSGGGARAAGCMVTAGGPETVIEAVILTDTADPRPGRVVVDARGMIACVGATCPVMAHPRVIRCPADSLSPGLINPHDHIAYTGDAPRPDNGERFVHRHEWRMGLDGHAMRDAPPDHDPEVIAWGELRFLISGITAMVGGDMAPGLVRNMDFGTGLDGLSMRPVTYRIFPLDDASGIMRTRDCNYGPHPADPAEVASGAAFLAHVAEGTGDAARNEFRCLSSTTYDRVPQPGGGGISQDLMQPHMTILHGVGLTTADLETLRRQAGAIVWSPRSNLALYGRTLDVVTARRLGIPVALGTDWLPSGSMNMSREFACATRYDRKHLDGALSARDLWRMATTDGARAVHAETMLGAIAPGRVADLVLFRPAGPAGNDPFDAVVRSRPATVDLVMRGGRILYGDAALVAGLDLPGCEALDVTGERKALCIRTDQPFAFAMLRADMARKRIYPLVTDGTPPDEPPCDTLEDTAAQARP</sequence>